<protein>
    <submittedName>
        <fullName evidence="7">Glycosyltransferase family 2 protein</fullName>
    </submittedName>
</protein>
<keyword evidence="8" id="KW-1185">Reference proteome</keyword>
<dbReference type="PANTHER" id="PTHR43179:SF12">
    <property type="entry name" value="GALACTOFURANOSYLTRANSFERASE GLFT2"/>
    <property type="match status" value="1"/>
</dbReference>
<dbReference type="SUPFAM" id="SSF53448">
    <property type="entry name" value="Nucleotide-diphospho-sugar transferases"/>
    <property type="match status" value="1"/>
</dbReference>
<keyword evidence="2" id="KW-0328">Glycosyltransferase</keyword>
<feature type="region of interest" description="Disordered" evidence="4">
    <location>
        <begin position="291"/>
        <end position="331"/>
    </location>
</feature>
<keyword evidence="5" id="KW-1133">Transmembrane helix</keyword>
<dbReference type="CDD" id="cd04186">
    <property type="entry name" value="GT_2_like_c"/>
    <property type="match status" value="1"/>
</dbReference>
<sequence>MHERNFEDVTVICVTYQSRALVESLAAQLQPFPQVIVVDNGSTDGTVATVRRLIPQARVLQRNHNGGFGRANNEAMAHVLTPFALLLNPDCSLAPEALDILRQCMHRYPLAGVVAPQGWRADRRPQKSFRAAFYERQQRQSYRTADATCSVQWLNGCCLLVRTHAFREIGGFDEQFFLFYEDDDLCLRMRQAGYECLIEPAASALHTGGASSAASLRTSLLKAFHYARSRHLAICKYQGRPAGYRYLAKILLAAPLLALAYSVLLQKRRAIKWLAWGAAAACGLGRKPQAIEKPTNGPYRGHHPARRTIEPVRRAPAPRAPRALHEDRRAE</sequence>
<evidence type="ECO:0000256" key="1">
    <source>
        <dbReference type="ARBA" id="ARBA00006739"/>
    </source>
</evidence>
<evidence type="ECO:0000256" key="3">
    <source>
        <dbReference type="ARBA" id="ARBA00022679"/>
    </source>
</evidence>
<evidence type="ECO:0000256" key="2">
    <source>
        <dbReference type="ARBA" id="ARBA00022676"/>
    </source>
</evidence>
<keyword evidence="5" id="KW-0812">Transmembrane</keyword>
<name>A0ABW8JNJ4_9GAMM</name>
<keyword evidence="5" id="KW-0472">Membrane</keyword>
<dbReference type="InterPro" id="IPR001173">
    <property type="entry name" value="Glyco_trans_2-like"/>
</dbReference>
<proteinExistence type="inferred from homology"/>
<organism evidence="7 8">
    <name type="scientific">Dyella ginsengisoli</name>
    <dbReference type="NCBI Taxonomy" id="363848"/>
    <lineage>
        <taxon>Bacteria</taxon>
        <taxon>Pseudomonadati</taxon>
        <taxon>Pseudomonadota</taxon>
        <taxon>Gammaproteobacteria</taxon>
        <taxon>Lysobacterales</taxon>
        <taxon>Rhodanobacteraceae</taxon>
        <taxon>Dyella</taxon>
    </lineage>
</organism>
<dbReference type="Proteomes" id="UP001620460">
    <property type="component" value="Unassembled WGS sequence"/>
</dbReference>
<evidence type="ECO:0000313" key="8">
    <source>
        <dbReference type="Proteomes" id="UP001620460"/>
    </source>
</evidence>
<evidence type="ECO:0000259" key="6">
    <source>
        <dbReference type="Pfam" id="PF00535"/>
    </source>
</evidence>
<dbReference type="InterPro" id="IPR029044">
    <property type="entry name" value="Nucleotide-diphossugar_trans"/>
</dbReference>
<accession>A0ABW8JNJ4</accession>
<evidence type="ECO:0000313" key="7">
    <source>
        <dbReference type="EMBL" id="MFK2902579.1"/>
    </source>
</evidence>
<feature type="transmembrane region" description="Helical" evidence="5">
    <location>
        <begin position="246"/>
        <end position="264"/>
    </location>
</feature>
<dbReference type="EMBL" id="JADIKM010000001">
    <property type="protein sequence ID" value="MFK2902579.1"/>
    <property type="molecule type" value="Genomic_DNA"/>
</dbReference>
<dbReference type="RefSeq" id="WP_404629702.1">
    <property type="nucleotide sequence ID" value="NZ_JADIKM010000001.1"/>
</dbReference>
<dbReference type="Gene3D" id="3.90.550.10">
    <property type="entry name" value="Spore Coat Polysaccharide Biosynthesis Protein SpsA, Chain A"/>
    <property type="match status" value="1"/>
</dbReference>
<gene>
    <name evidence="7" type="ORF">ISP17_01285</name>
</gene>
<feature type="domain" description="Glycosyltransferase 2-like" evidence="6">
    <location>
        <begin position="19"/>
        <end position="169"/>
    </location>
</feature>
<dbReference type="PANTHER" id="PTHR43179">
    <property type="entry name" value="RHAMNOSYLTRANSFERASE WBBL"/>
    <property type="match status" value="1"/>
</dbReference>
<evidence type="ECO:0000256" key="4">
    <source>
        <dbReference type="SAM" id="MobiDB-lite"/>
    </source>
</evidence>
<evidence type="ECO:0000256" key="5">
    <source>
        <dbReference type="SAM" id="Phobius"/>
    </source>
</evidence>
<comment type="caution">
    <text evidence="7">The sequence shown here is derived from an EMBL/GenBank/DDBJ whole genome shotgun (WGS) entry which is preliminary data.</text>
</comment>
<comment type="similarity">
    <text evidence="1">Belongs to the glycosyltransferase 2 family.</text>
</comment>
<dbReference type="Pfam" id="PF00535">
    <property type="entry name" value="Glycos_transf_2"/>
    <property type="match status" value="1"/>
</dbReference>
<keyword evidence="3" id="KW-0808">Transferase</keyword>
<reference evidence="7 8" key="1">
    <citation type="submission" date="2020-10" db="EMBL/GenBank/DDBJ databases">
        <title>Phylogeny of dyella-like bacteria.</title>
        <authorList>
            <person name="Fu J."/>
        </authorList>
    </citation>
    <scope>NUCLEOTIDE SEQUENCE [LARGE SCALE GENOMIC DNA]</scope>
    <source>
        <strain evidence="7 8">Gsoil3046</strain>
    </source>
</reference>